<keyword evidence="2" id="KW-1185">Reference proteome</keyword>
<evidence type="ECO:0000313" key="2">
    <source>
        <dbReference type="Proteomes" id="UP000800036"/>
    </source>
</evidence>
<dbReference type="EMBL" id="ML976664">
    <property type="protein sequence ID" value="KAF1977101.1"/>
    <property type="molecule type" value="Genomic_DNA"/>
</dbReference>
<evidence type="ECO:0000313" key="1">
    <source>
        <dbReference type="EMBL" id="KAF1977101.1"/>
    </source>
</evidence>
<gene>
    <name evidence="1" type="ORF">BU23DRAFT_565249</name>
</gene>
<dbReference type="OrthoDB" id="3262926at2759"/>
<dbReference type="Proteomes" id="UP000800036">
    <property type="component" value="Unassembled WGS sequence"/>
</dbReference>
<protein>
    <submittedName>
        <fullName evidence="1">Uncharacterized protein</fullName>
    </submittedName>
</protein>
<name>A0A6A5VIN9_9PLEO</name>
<proteinExistence type="predicted"/>
<sequence>MAENADPLWDELERLAEASIADSQIANQYPSPETVERWQRLFGYSSVEAARLITAQRQDSMHMHRIKQTLPDESLPLTPFPVTRQRITDEHWALIKDAEEAAGYDREAYEHLQRLSDLFESTGMMLPVKGQEGRVVFGFRMGGLLDTVEKIKDVGMMEELPKIEDGWSESGPVKFCLVDMDTKKRLKEWLTQQAVLKG</sequence>
<reference evidence="1" key="1">
    <citation type="journal article" date="2020" name="Stud. Mycol.">
        <title>101 Dothideomycetes genomes: a test case for predicting lifestyles and emergence of pathogens.</title>
        <authorList>
            <person name="Haridas S."/>
            <person name="Albert R."/>
            <person name="Binder M."/>
            <person name="Bloem J."/>
            <person name="Labutti K."/>
            <person name="Salamov A."/>
            <person name="Andreopoulos B."/>
            <person name="Baker S."/>
            <person name="Barry K."/>
            <person name="Bills G."/>
            <person name="Bluhm B."/>
            <person name="Cannon C."/>
            <person name="Castanera R."/>
            <person name="Culley D."/>
            <person name="Daum C."/>
            <person name="Ezra D."/>
            <person name="Gonzalez J."/>
            <person name="Henrissat B."/>
            <person name="Kuo A."/>
            <person name="Liang C."/>
            <person name="Lipzen A."/>
            <person name="Lutzoni F."/>
            <person name="Magnuson J."/>
            <person name="Mondo S."/>
            <person name="Nolan M."/>
            <person name="Ohm R."/>
            <person name="Pangilinan J."/>
            <person name="Park H.-J."/>
            <person name="Ramirez L."/>
            <person name="Alfaro M."/>
            <person name="Sun H."/>
            <person name="Tritt A."/>
            <person name="Yoshinaga Y."/>
            <person name="Zwiers L.-H."/>
            <person name="Turgeon B."/>
            <person name="Goodwin S."/>
            <person name="Spatafora J."/>
            <person name="Crous P."/>
            <person name="Grigoriev I."/>
        </authorList>
    </citation>
    <scope>NUCLEOTIDE SEQUENCE</scope>
    <source>
        <strain evidence="1">CBS 107.79</strain>
    </source>
</reference>
<dbReference type="AlphaFoldDB" id="A0A6A5VIN9"/>
<organism evidence="1 2">
    <name type="scientific">Bimuria novae-zelandiae CBS 107.79</name>
    <dbReference type="NCBI Taxonomy" id="1447943"/>
    <lineage>
        <taxon>Eukaryota</taxon>
        <taxon>Fungi</taxon>
        <taxon>Dikarya</taxon>
        <taxon>Ascomycota</taxon>
        <taxon>Pezizomycotina</taxon>
        <taxon>Dothideomycetes</taxon>
        <taxon>Pleosporomycetidae</taxon>
        <taxon>Pleosporales</taxon>
        <taxon>Massarineae</taxon>
        <taxon>Didymosphaeriaceae</taxon>
        <taxon>Bimuria</taxon>
    </lineage>
</organism>
<accession>A0A6A5VIN9</accession>